<name>A0A9D4LSF8_DREPO</name>
<comment type="caution">
    <text evidence="1">The sequence shown here is derived from an EMBL/GenBank/DDBJ whole genome shotgun (WGS) entry which is preliminary data.</text>
</comment>
<dbReference type="Proteomes" id="UP000828390">
    <property type="component" value="Unassembled WGS sequence"/>
</dbReference>
<reference evidence="1" key="1">
    <citation type="journal article" date="2019" name="bioRxiv">
        <title>The Genome of the Zebra Mussel, Dreissena polymorpha: A Resource for Invasive Species Research.</title>
        <authorList>
            <person name="McCartney M.A."/>
            <person name="Auch B."/>
            <person name="Kono T."/>
            <person name="Mallez S."/>
            <person name="Zhang Y."/>
            <person name="Obille A."/>
            <person name="Becker A."/>
            <person name="Abrahante J.E."/>
            <person name="Garbe J."/>
            <person name="Badalamenti J.P."/>
            <person name="Herman A."/>
            <person name="Mangelson H."/>
            <person name="Liachko I."/>
            <person name="Sullivan S."/>
            <person name="Sone E.D."/>
            <person name="Koren S."/>
            <person name="Silverstein K.A.T."/>
            <person name="Beckman K.B."/>
            <person name="Gohl D.M."/>
        </authorList>
    </citation>
    <scope>NUCLEOTIDE SEQUENCE</scope>
    <source>
        <strain evidence="1">Duluth1</strain>
        <tissue evidence="1">Whole animal</tissue>
    </source>
</reference>
<protein>
    <submittedName>
        <fullName evidence="1">Uncharacterized protein</fullName>
    </submittedName>
</protein>
<accession>A0A9D4LSF8</accession>
<dbReference type="AlphaFoldDB" id="A0A9D4LSF8"/>
<organism evidence="1 2">
    <name type="scientific">Dreissena polymorpha</name>
    <name type="common">Zebra mussel</name>
    <name type="synonym">Mytilus polymorpha</name>
    <dbReference type="NCBI Taxonomy" id="45954"/>
    <lineage>
        <taxon>Eukaryota</taxon>
        <taxon>Metazoa</taxon>
        <taxon>Spiralia</taxon>
        <taxon>Lophotrochozoa</taxon>
        <taxon>Mollusca</taxon>
        <taxon>Bivalvia</taxon>
        <taxon>Autobranchia</taxon>
        <taxon>Heteroconchia</taxon>
        <taxon>Euheterodonta</taxon>
        <taxon>Imparidentia</taxon>
        <taxon>Neoheterodontei</taxon>
        <taxon>Myida</taxon>
        <taxon>Dreissenoidea</taxon>
        <taxon>Dreissenidae</taxon>
        <taxon>Dreissena</taxon>
    </lineage>
</organism>
<sequence>MPKIGYDAIFDRLSSRRMCACAHTGQEQSCALIMTQNLIGQVSSQQDCATAHAGLELRWLHMP</sequence>
<proteinExistence type="predicted"/>
<evidence type="ECO:0000313" key="2">
    <source>
        <dbReference type="Proteomes" id="UP000828390"/>
    </source>
</evidence>
<gene>
    <name evidence="1" type="ORF">DPMN_025944</name>
</gene>
<keyword evidence="2" id="KW-1185">Reference proteome</keyword>
<evidence type="ECO:0000313" key="1">
    <source>
        <dbReference type="EMBL" id="KAH3862968.1"/>
    </source>
</evidence>
<dbReference type="EMBL" id="JAIWYP010000002">
    <property type="protein sequence ID" value="KAH3862968.1"/>
    <property type="molecule type" value="Genomic_DNA"/>
</dbReference>
<reference evidence="1" key="2">
    <citation type="submission" date="2020-11" db="EMBL/GenBank/DDBJ databases">
        <authorList>
            <person name="McCartney M.A."/>
            <person name="Auch B."/>
            <person name="Kono T."/>
            <person name="Mallez S."/>
            <person name="Becker A."/>
            <person name="Gohl D.M."/>
            <person name="Silverstein K.A.T."/>
            <person name="Koren S."/>
            <person name="Bechman K.B."/>
            <person name="Herman A."/>
            <person name="Abrahante J.E."/>
            <person name="Garbe J."/>
        </authorList>
    </citation>
    <scope>NUCLEOTIDE SEQUENCE</scope>
    <source>
        <strain evidence="1">Duluth1</strain>
        <tissue evidence="1">Whole animal</tissue>
    </source>
</reference>